<dbReference type="OrthoDB" id="2288928at2759"/>
<dbReference type="PANTHER" id="PTHR44019:SF20">
    <property type="entry name" value="WD REPEAT-CONTAINING PROTEIN 55"/>
    <property type="match status" value="1"/>
</dbReference>
<keyword evidence="2" id="KW-0853">WD repeat</keyword>
<dbReference type="PANTHER" id="PTHR44019">
    <property type="entry name" value="WD REPEAT-CONTAINING PROTEIN 55"/>
    <property type="match status" value="1"/>
</dbReference>
<evidence type="ECO:0000256" key="5">
    <source>
        <dbReference type="ARBA" id="ARBA00039514"/>
    </source>
</evidence>
<dbReference type="SUPFAM" id="SSF50978">
    <property type="entry name" value="WD40 repeat-like"/>
    <property type="match status" value="1"/>
</dbReference>
<evidence type="ECO:0000256" key="1">
    <source>
        <dbReference type="ARBA" id="ARBA00007625"/>
    </source>
</evidence>
<proteinExistence type="inferred from homology"/>
<reference evidence="7" key="1">
    <citation type="journal article" date="2021" name="Nat. Commun.">
        <title>Genetic determinants of endophytism in the Arabidopsis root mycobiome.</title>
        <authorList>
            <person name="Mesny F."/>
            <person name="Miyauchi S."/>
            <person name="Thiergart T."/>
            <person name="Pickel B."/>
            <person name="Atanasova L."/>
            <person name="Karlsson M."/>
            <person name="Huettel B."/>
            <person name="Barry K.W."/>
            <person name="Haridas S."/>
            <person name="Chen C."/>
            <person name="Bauer D."/>
            <person name="Andreopoulos W."/>
            <person name="Pangilinan J."/>
            <person name="LaButti K."/>
            <person name="Riley R."/>
            <person name="Lipzen A."/>
            <person name="Clum A."/>
            <person name="Drula E."/>
            <person name="Henrissat B."/>
            <person name="Kohler A."/>
            <person name="Grigoriev I.V."/>
            <person name="Martin F.M."/>
            <person name="Hacquard S."/>
        </authorList>
    </citation>
    <scope>NUCLEOTIDE SEQUENCE</scope>
    <source>
        <strain evidence="7">MPI-CAGE-AT-0016</strain>
    </source>
</reference>
<dbReference type="InterPro" id="IPR015943">
    <property type="entry name" value="WD40/YVTN_repeat-like_dom_sf"/>
</dbReference>
<dbReference type="Proteomes" id="UP000813385">
    <property type="component" value="Unassembled WGS sequence"/>
</dbReference>
<dbReference type="InterPro" id="IPR050505">
    <property type="entry name" value="WDR55/POC1"/>
</dbReference>
<dbReference type="Gene3D" id="2.130.10.10">
    <property type="entry name" value="YVTN repeat-like/Quinoprotein amine dehydrogenase"/>
    <property type="match status" value="2"/>
</dbReference>
<evidence type="ECO:0000256" key="2">
    <source>
        <dbReference type="ARBA" id="ARBA00022574"/>
    </source>
</evidence>
<evidence type="ECO:0000313" key="7">
    <source>
        <dbReference type="EMBL" id="KAH7353996.1"/>
    </source>
</evidence>
<accession>A0A8K0T8G6</accession>
<feature type="compositionally biased region" description="Acidic residues" evidence="6">
    <location>
        <begin position="381"/>
        <end position="398"/>
    </location>
</feature>
<dbReference type="SMART" id="SM00320">
    <property type="entry name" value="WD40"/>
    <property type="match status" value="4"/>
</dbReference>
<keyword evidence="8" id="KW-1185">Reference proteome</keyword>
<organism evidence="7 8">
    <name type="scientific">Plectosphaerella cucumerina</name>
    <dbReference type="NCBI Taxonomy" id="40658"/>
    <lineage>
        <taxon>Eukaryota</taxon>
        <taxon>Fungi</taxon>
        <taxon>Dikarya</taxon>
        <taxon>Ascomycota</taxon>
        <taxon>Pezizomycotina</taxon>
        <taxon>Sordariomycetes</taxon>
        <taxon>Hypocreomycetidae</taxon>
        <taxon>Glomerellales</taxon>
        <taxon>Plectosphaerellaceae</taxon>
        <taxon>Plectosphaerella</taxon>
    </lineage>
</organism>
<sequence length="425" mass="45720">MFENLCTLPLSAEVFTTALHPTEPLLTVGLSSGHVQTFSLPPVATTSKRRGAAENGKGMIETLWQTKRHRGSCRTLAYNLDGTALYSAGTDALVKHFSPHDGRVISKASIPLRSGVPDEPSSLHVLNPEALLLGCDSGALHLYELKDGKLGDAPVRTHYPHEDYVSSIVPLPPTEQSTSGFSKQWVSTGGTTLAASDWYKGVATQSDDQEDELLCAAFVPGIGPKKNRKNGMVAVGSGSGVVTLWDKGVWDDQQERIIVDNARRGGESIDAMVLAPESLGLGKKLVVAVGDGSLRVVDVVRRTVDSQPGSLMRHDDTEGAISVAFDCHNRLISAGGRIVKVWQELSELQGNDSSEDEDEAEEGEGEEDSDEPTGTKRAAESDDSDEDGSEDDDDSDDSDAPKQKREKKRKLNKPKKPSEFSFPGL</sequence>
<evidence type="ECO:0000256" key="6">
    <source>
        <dbReference type="SAM" id="MobiDB-lite"/>
    </source>
</evidence>
<evidence type="ECO:0000256" key="3">
    <source>
        <dbReference type="ARBA" id="ARBA00022737"/>
    </source>
</evidence>
<name>A0A8K0T8G6_9PEZI</name>
<protein>
    <recommendedName>
        <fullName evidence="4">WD repeat-containing protein JIP5</fullName>
    </recommendedName>
    <alternativeName>
        <fullName evidence="5">WD repeat-containing protein jip5</fullName>
    </alternativeName>
</protein>
<comment type="similarity">
    <text evidence="1">Belongs to the WD repeat WDR55 family.</text>
</comment>
<gene>
    <name evidence="7" type="ORF">B0T11DRAFT_287780</name>
</gene>
<evidence type="ECO:0000313" key="8">
    <source>
        <dbReference type="Proteomes" id="UP000813385"/>
    </source>
</evidence>
<evidence type="ECO:0000256" key="4">
    <source>
        <dbReference type="ARBA" id="ARBA00039238"/>
    </source>
</evidence>
<comment type="caution">
    <text evidence="7">The sequence shown here is derived from an EMBL/GenBank/DDBJ whole genome shotgun (WGS) entry which is preliminary data.</text>
</comment>
<feature type="compositionally biased region" description="Basic residues" evidence="6">
    <location>
        <begin position="404"/>
        <end position="415"/>
    </location>
</feature>
<dbReference type="EMBL" id="JAGPXD010000005">
    <property type="protein sequence ID" value="KAH7353996.1"/>
    <property type="molecule type" value="Genomic_DNA"/>
</dbReference>
<feature type="compositionally biased region" description="Acidic residues" evidence="6">
    <location>
        <begin position="353"/>
        <end position="371"/>
    </location>
</feature>
<keyword evidence="3" id="KW-0677">Repeat</keyword>
<dbReference type="InterPro" id="IPR001680">
    <property type="entry name" value="WD40_rpt"/>
</dbReference>
<feature type="region of interest" description="Disordered" evidence="6">
    <location>
        <begin position="347"/>
        <end position="425"/>
    </location>
</feature>
<dbReference type="InterPro" id="IPR036322">
    <property type="entry name" value="WD40_repeat_dom_sf"/>
</dbReference>
<dbReference type="AlphaFoldDB" id="A0A8K0T8G6"/>